<sequence length="187" mass="20965">MRGLPGSGKSTIVNLIKSAFDSTKLAVCSADNFFTHPDGSYHFNEKLLSVAHTDCQQKAKNACEANTPVVVIDNTNVRRWEMKFYLMLGSTYGYVTVLVQPMTPWCMNPAELATRNTHSVPVETLQKKVKSYEDVIPLYYGWFCSEAKSLRLLSLSSRLLKECLAAFPEFRQDLLITLGVTGQTQDD</sequence>
<dbReference type="PANTHER" id="PTHR10156:SF0">
    <property type="entry name" value="2',3'-CYCLIC-NUCLEOTIDE 3'-PHOSPHODIESTERASE"/>
    <property type="match status" value="1"/>
</dbReference>
<dbReference type="GO" id="GO:0009214">
    <property type="term" value="P:cyclic nucleotide catabolic process"/>
    <property type="evidence" value="ECO:0007669"/>
    <property type="project" value="InterPro"/>
</dbReference>
<dbReference type="Gene3D" id="3.40.50.300">
    <property type="entry name" value="P-loop containing nucleotide triphosphate hydrolases"/>
    <property type="match status" value="1"/>
</dbReference>
<proteinExistence type="predicted"/>
<protein>
    <submittedName>
        <fullName evidence="1">2',3'-cyclic-nucleotide 3'-phosphodiesterase</fullName>
    </submittedName>
</protein>
<dbReference type="EMBL" id="BMAT01013925">
    <property type="protein sequence ID" value="GFS23163.1"/>
    <property type="molecule type" value="Genomic_DNA"/>
</dbReference>
<feature type="non-terminal residue" evidence="1">
    <location>
        <position position="187"/>
    </location>
</feature>
<dbReference type="AlphaFoldDB" id="A0AAV4JK46"/>
<evidence type="ECO:0000313" key="1">
    <source>
        <dbReference type="EMBL" id="GFS23163.1"/>
    </source>
</evidence>
<dbReference type="InterPro" id="IPR008431">
    <property type="entry name" value="CNPase"/>
</dbReference>
<dbReference type="GO" id="GO:0016020">
    <property type="term" value="C:membrane"/>
    <property type="evidence" value="ECO:0007669"/>
    <property type="project" value="InterPro"/>
</dbReference>
<dbReference type="PANTHER" id="PTHR10156">
    <property type="entry name" value="2',3'-CYCLIC-NUCLEOTIDE 3'-PHOSPHODIESTERASE"/>
    <property type="match status" value="1"/>
</dbReference>
<dbReference type="Gene3D" id="3.90.1740.10">
    <property type="entry name" value="2',3'-cyclic nucleotide 3'-phosphodiesterase superfamily"/>
    <property type="match status" value="1"/>
</dbReference>
<name>A0AAV4JK46_9GAST</name>
<evidence type="ECO:0000313" key="2">
    <source>
        <dbReference type="Proteomes" id="UP000762676"/>
    </source>
</evidence>
<organism evidence="1 2">
    <name type="scientific">Elysia marginata</name>
    <dbReference type="NCBI Taxonomy" id="1093978"/>
    <lineage>
        <taxon>Eukaryota</taxon>
        <taxon>Metazoa</taxon>
        <taxon>Spiralia</taxon>
        <taxon>Lophotrochozoa</taxon>
        <taxon>Mollusca</taxon>
        <taxon>Gastropoda</taxon>
        <taxon>Heterobranchia</taxon>
        <taxon>Euthyneura</taxon>
        <taxon>Panpulmonata</taxon>
        <taxon>Sacoglossa</taxon>
        <taxon>Placobranchoidea</taxon>
        <taxon>Plakobranchidae</taxon>
        <taxon>Elysia</taxon>
    </lineage>
</organism>
<dbReference type="InterPro" id="IPR027417">
    <property type="entry name" value="P-loop_NTPase"/>
</dbReference>
<gene>
    <name evidence="1" type="ORF">ElyMa_006970300</name>
</gene>
<dbReference type="Pfam" id="PF13671">
    <property type="entry name" value="AAA_33"/>
    <property type="match status" value="1"/>
</dbReference>
<comment type="caution">
    <text evidence="1">The sequence shown here is derived from an EMBL/GenBank/DDBJ whole genome shotgun (WGS) entry which is preliminary data.</text>
</comment>
<reference evidence="1 2" key="1">
    <citation type="journal article" date="2021" name="Elife">
        <title>Chloroplast acquisition without the gene transfer in kleptoplastic sea slugs, Plakobranchus ocellatus.</title>
        <authorList>
            <person name="Maeda T."/>
            <person name="Takahashi S."/>
            <person name="Yoshida T."/>
            <person name="Shimamura S."/>
            <person name="Takaki Y."/>
            <person name="Nagai Y."/>
            <person name="Toyoda A."/>
            <person name="Suzuki Y."/>
            <person name="Arimoto A."/>
            <person name="Ishii H."/>
            <person name="Satoh N."/>
            <person name="Nishiyama T."/>
            <person name="Hasebe M."/>
            <person name="Maruyama T."/>
            <person name="Minagawa J."/>
            <person name="Obokata J."/>
            <person name="Shigenobu S."/>
        </authorList>
    </citation>
    <scope>NUCLEOTIDE SEQUENCE [LARGE SCALE GENOMIC DNA]</scope>
</reference>
<accession>A0AAV4JK46</accession>
<dbReference type="GO" id="GO:0004113">
    <property type="term" value="F:2',3'-cyclic-nucleotide 3'-phosphodiesterase activity"/>
    <property type="evidence" value="ECO:0007669"/>
    <property type="project" value="InterPro"/>
</dbReference>
<dbReference type="Proteomes" id="UP000762676">
    <property type="component" value="Unassembled WGS sequence"/>
</dbReference>
<dbReference type="SUPFAM" id="SSF52540">
    <property type="entry name" value="P-loop containing nucleoside triphosphate hydrolases"/>
    <property type="match status" value="1"/>
</dbReference>
<keyword evidence="2" id="KW-1185">Reference proteome</keyword>
<dbReference type="GO" id="GO:0005737">
    <property type="term" value="C:cytoplasm"/>
    <property type="evidence" value="ECO:0007669"/>
    <property type="project" value="TreeGrafter"/>
</dbReference>